<dbReference type="EMBL" id="GBXM01003817">
    <property type="protein sequence ID" value="JAI04761.1"/>
    <property type="molecule type" value="Transcribed_RNA"/>
</dbReference>
<name>A0A0E9XSF3_ANGAN</name>
<accession>A0A0E9XSF3</accession>
<sequence length="63" mass="7322">MYHLYPTKESCVLKHSSKAEHILDDLYAAGLTGTQALVCLHFHRLKDRAFSVFQLLDYLVIWN</sequence>
<reference evidence="1" key="1">
    <citation type="submission" date="2014-11" db="EMBL/GenBank/DDBJ databases">
        <authorList>
            <person name="Amaro Gonzalez C."/>
        </authorList>
    </citation>
    <scope>NUCLEOTIDE SEQUENCE</scope>
</reference>
<proteinExistence type="predicted"/>
<reference evidence="1" key="2">
    <citation type="journal article" date="2015" name="Fish Shellfish Immunol.">
        <title>Early steps in the European eel (Anguilla anguilla)-Vibrio vulnificus interaction in the gills: Role of the RtxA13 toxin.</title>
        <authorList>
            <person name="Callol A."/>
            <person name="Pajuelo D."/>
            <person name="Ebbesson L."/>
            <person name="Teles M."/>
            <person name="MacKenzie S."/>
            <person name="Amaro C."/>
        </authorList>
    </citation>
    <scope>NUCLEOTIDE SEQUENCE</scope>
</reference>
<dbReference type="AlphaFoldDB" id="A0A0E9XSF3"/>
<organism evidence="1">
    <name type="scientific">Anguilla anguilla</name>
    <name type="common">European freshwater eel</name>
    <name type="synonym">Muraena anguilla</name>
    <dbReference type="NCBI Taxonomy" id="7936"/>
    <lineage>
        <taxon>Eukaryota</taxon>
        <taxon>Metazoa</taxon>
        <taxon>Chordata</taxon>
        <taxon>Craniata</taxon>
        <taxon>Vertebrata</taxon>
        <taxon>Euteleostomi</taxon>
        <taxon>Actinopterygii</taxon>
        <taxon>Neopterygii</taxon>
        <taxon>Teleostei</taxon>
        <taxon>Anguilliformes</taxon>
        <taxon>Anguillidae</taxon>
        <taxon>Anguilla</taxon>
    </lineage>
</organism>
<protein>
    <submittedName>
        <fullName evidence="1">Uncharacterized protein</fullName>
    </submittedName>
</protein>
<evidence type="ECO:0000313" key="1">
    <source>
        <dbReference type="EMBL" id="JAI04761.1"/>
    </source>
</evidence>